<name>A0A645EZC3_9ZZZZ</name>
<accession>A0A645EZC3</accession>
<feature type="region of interest" description="Disordered" evidence="1">
    <location>
        <begin position="81"/>
        <end position="100"/>
    </location>
</feature>
<dbReference type="AlphaFoldDB" id="A0A645EZC3"/>
<evidence type="ECO:0000313" key="2">
    <source>
        <dbReference type="EMBL" id="MPN06539.1"/>
    </source>
</evidence>
<gene>
    <name evidence="2" type="ORF">SDC9_153795</name>
</gene>
<evidence type="ECO:0000256" key="1">
    <source>
        <dbReference type="SAM" id="MobiDB-lite"/>
    </source>
</evidence>
<organism evidence="2">
    <name type="scientific">bioreactor metagenome</name>
    <dbReference type="NCBI Taxonomy" id="1076179"/>
    <lineage>
        <taxon>unclassified sequences</taxon>
        <taxon>metagenomes</taxon>
        <taxon>ecological metagenomes</taxon>
    </lineage>
</organism>
<comment type="caution">
    <text evidence="2">The sequence shown here is derived from an EMBL/GenBank/DDBJ whole genome shotgun (WGS) entry which is preliminary data.</text>
</comment>
<reference evidence="2" key="1">
    <citation type="submission" date="2019-08" db="EMBL/GenBank/DDBJ databases">
        <authorList>
            <person name="Kucharzyk K."/>
            <person name="Murdoch R.W."/>
            <person name="Higgins S."/>
            <person name="Loffler F."/>
        </authorList>
    </citation>
    <scope>NUCLEOTIDE SEQUENCE</scope>
</reference>
<proteinExistence type="predicted"/>
<dbReference type="EMBL" id="VSSQ01052456">
    <property type="protein sequence ID" value="MPN06539.1"/>
    <property type="molecule type" value="Genomic_DNA"/>
</dbReference>
<protein>
    <submittedName>
        <fullName evidence="2">Uncharacterized protein</fullName>
    </submittedName>
</protein>
<sequence>MLTASPAFSSLSVVSARVVGITPTEKKSLSASITVRLTPSIVTEPFSTIPASSSSGAVKYIFSVLSSDSIRETFAMPSTCPATRWPSRRESSRIARSRLTGEPTFRPPSFVRACVSGIICTLNELASKKVTVLQAPESATESPRRSSEAIAGAWIVSSTTSPAGITAATVPIVSISPVNIQKHPLSADLLRILYIPRLSGTGPPPYLKMPARPQTRDRAR</sequence>